<dbReference type="SUPFAM" id="SSF51905">
    <property type="entry name" value="FAD/NAD(P)-binding domain"/>
    <property type="match status" value="1"/>
</dbReference>
<keyword evidence="3" id="KW-0274">FAD</keyword>
<evidence type="ECO:0000256" key="5">
    <source>
        <dbReference type="ARBA" id="ARBA00023033"/>
    </source>
</evidence>
<dbReference type="Pfam" id="PF01494">
    <property type="entry name" value="FAD_binding_3"/>
    <property type="match status" value="1"/>
</dbReference>
<dbReference type="InterPro" id="IPR002938">
    <property type="entry name" value="FAD-bd"/>
</dbReference>
<comment type="similarity">
    <text evidence="1">Belongs to the paxM FAD-dependent monooxygenase family.</text>
</comment>
<evidence type="ECO:0000256" key="2">
    <source>
        <dbReference type="ARBA" id="ARBA00022630"/>
    </source>
</evidence>
<dbReference type="EMBL" id="CAOQHR010000006">
    <property type="protein sequence ID" value="CAI6336022.1"/>
    <property type="molecule type" value="Genomic_DNA"/>
</dbReference>
<evidence type="ECO:0000256" key="3">
    <source>
        <dbReference type="ARBA" id="ARBA00022827"/>
    </source>
</evidence>
<dbReference type="PRINTS" id="PR00420">
    <property type="entry name" value="RNGMNOXGNASE"/>
</dbReference>
<dbReference type="OrthoDB" id="16820at2759"/>
<sequence>MASSPISDREDTIERCRAHVLSLLNKQHGGLHKTSYPSASLNFLGKLNSNPPSTAAQSRPNHNSPPRTSTYSSSKPNSAQRQIKLDIIISGAGLGGLSTAIALRRHGHRVSIYEKAPALNEVGAGIQVPPNSSRLLLKWGVGSYLDGKTAEPKAIRMRRWKNGDVLSTTTLKGEFREKFGAPYFVVHRAGLQGALYECARDLGVEVLLGKGVARYEEGGKLVFEDGDVRIADLVIAADGIHSSARKVVLGGVDQPPREAGFAAYRAVVDVELMAGDPEVAWLVDSPGQNLWIGDGRHAMTYPIASGKSFNMVLSHPSETDPSTWSQDQETIIRDMKEHFEHWDPCLVKVINMIRTTLKWPLLTGTPLTKWLSSDKKLLVIGDAAHAMVPYMSEGAAMAVEDGAALAEILSLIRSPSELQDALGVYERVRILRTGQMQEASLVNGKLWHFADGSEQRARDEAMKKAESASGGGNPNQWSDDETASWAYGYDAESEVKKAWMLWTSSPKI</sequence>
<keyword evidence="4" id="KW-0560">Oxidoreductase</keyword>
<reference evidence="8" key="1">
    <citation type="submission" date="2023-01" db="EMBL/GenBank/DDBJ databases">
        <authorList>
            <person name="Van Ghelder C."/>
            <person name="Rancurel C."/>
        </authorList>
    </citation>
    <scope>NUCLEOTIDE SEQUENCE</scope>
    <source>
        <strain evidence="8">CNCM I-4278</strain>
    </source>
</reference>
<evidence type="ECO:0000256" key="6">
    <source>
        <dbReference type="SAM" id="MobiDB-lite"/>
    </source>
</evidence>
<proteinExistence type="inferred from homology"/>
<organism evidence="8 9">
    <name type="scientific">Periconia digitata</name>
    <dbReference type="NCBI Taxonomy" id="1303443"/>
    <lineage>
        <taxon>Eukaryota</taxon>
        <taxon>Fungi</taxon>
        <taxon>Dikarya</taxon>
        <taxon>Ascomycota</taxon>
        <taxon>Pezizomycotina</taxon>
        <taxon>Dothideomycetes</taxon>
        <taxon>Pleosporomycetidae</taxon>
        <taxon>Pleosporales</taxon>
        <taxon>Massarineae</taxon>
        <taxon>Periconiaceae</taxon>
        <taxon>Periconia</taxon>
    </lineage>
</organism>
<keyword evidence="5" id="KW-0503">Monooxygenase</keyword>
<dbReference type="AlphaFoldDB" id="A0A9W4XWH6"/>
<dbReference type="InterPro" id="IPR050493">
    <property type="entry name" value="FAD-dep_Monooxygenase_BioMet"/>
</dbReference>
<feature type="region of interest" description="Disordered" evidence="6">
    <location>
        <begin position="42"/>
        <end position="78"/>
    </location>
</feature>
<accession>A0A9W4XWH6</accession>
<comment type="caution">
    <text evidence="8">The sequence shown here is derived from an EMBL/GenBank/DDBJ whole genome shotgun (WGS) entry which is preliminary data.</text>
</comment>
<dbReference type="Proteomes" id="UP001152607">
    <property type="component" value="Unassembled WGS sequence"/>
</dbReference>
<feature type="region of interest" description="Disordered" evidence="6">
    <location>
        <begin position="457"/>
        <end position="481"/>
    </location>
</feature>
<protein>
    <recommendedName>
        <fullName evidence="7">FAD-binding domain-containing protein</fullName>
    </recommendedName>
</protein>
<keyword evidence="9" id="KW-1185">Reference proteome</keyword>
<dbReference type="FunFam" id="3.50.50.60:FF:000115">
    <property type="entry name" value="Salicylate hydroxylase, putative"/>
    <property type="match status" value="1"/>
</dbReference>
<dbReference type="InterPro" id="IPR036188">
    <property type="entry name" value="FAD/NAD-bd_sf"/>
</dbReference>
<evidence type="ECO:0000256" key="4">
    <source>
        <dbReference type="ARBA" id="ARBA00023002"/>
    </source>
</evidence>
<dbReference type="SUPFAM" id="SSF54373">
    <property type="entry name" value="FAD-linked reductases, C-terminal domain"/>
    <property type="match status" value="1"/>
</dbReference>
<gene>
    <name evidence="8" type="ORF">PDIGIT_LOCUS9111</name>
</gene>
<feature type="compositionally biased region" description="Basic and acidic residues" evidence="6">
    <location>
        <begin position="457"/>
        <end position="466"/>
    </location>
</feature>
<evidence type="ECO:0000256" key="1">
    <source>
        <dbReference type="ARBA" id="ARBA00007992"/>
    </source>
</evidence>
<dbReference type="Gene3D" id="3.50.50.60">
    <property type="entry name" value="FAD/NAD(P)-binding domain"/>
    <property type="match status" value="1"/>
</dbReference>
<dbReference type="PANTHER" id="PTHR13789">
    <property type="entry name" value="MONOOXYGENASE"/>
    <property type="match status" value="1"/>
</dbReference>
<evidence type="ECO:0000259" key="7">
    <source>
        <dbReference type="Pfam" id="PF01494"/>
    </source>
</evidence>
<keyword evidence="2" id="KW-0285">Flavoprotein</keyword>
<dbReference type="PANTHER" id="PTHR13789:SF306">
    <property type="entry name" value="HYDROXYLASE, PUTATIVE-RELATED"/>
    <property type="match status" value="1"/>
</dbReference>
<dbReference type="GO" id="GO:0071949">
    <property type="term" value="F:FAD binding"/>
    <property type="evidence" value="ECO:0007669"/>
    <property type="project" value="InterPro"/>
</dbReference>
<name>A0A9W4XWH6_9PLEO</name>
<evidence type="ECO:0000313" key="9">
    <source>
        <dbReference type="Proteomes" id="UP001152607"/>
    </source>
</evidence>
<feature type="domain" description="FAD-binding" evidence="7">
    <location>
        <begin position="85"/>
        <end position="432"/>
    </location>
</feature>
<dbReference type="GO" id="GO:0004497">
    <property type="term" value="F:monooxygenase activity"/>
    <property type="evidence" value="ECO:0007669"/>
    <property type="project" value="UniProtKB-KW"/>
</dbReference>
<evidence type="ECO:0000313" key="8">
    <source>
        <dbReference type="EMBL" id="CAI6336022.1"/>
    </source>
</evidence>